<dbReference type="Proteomes" id="UP000054823">
    <property type="component" value="Unassembled WGS sequence"/>
</dbReference>
<accession>A0A0P1FEE8</accession>
<gene>
    <name evidence="1" type="ORF">SHM7688_02790</name>
</gene>
<evidence type="ECO:0000313" key="2">
    <source>
        <dbReference type="Proteomes" id="UP000054823"/>
    </source>
</evidence>
<dbReference type="RefSeq" id="WP_058240505.1">
    <property type="nucleotide sequence ID" value="NZ_CYPW01000027.1"/>
</dbReference>
<dbReference type="STRING" id="321267.SHM7688_02790"/>
<proteinExistence type="predicted"/>
<reference evidence="1 2" key="1">
    <citation type="submission" date="2015-09" db="EMBL/GenBank/DDBJ databases">
        <authorList>
            <consortium name="Swine Surveillance"/>
        </authorList>
    </citation>
    <scope>NUCLEOTIDE SEQUENCE [LARGE SCALE GENOMIC DNA]</scope>
    <source>
        <strain evidence="1 2">CECT 7688</strain>
    </source>
</reference>
<name>A0A0P1FEE8_9RHOB</name>
<dbReference type="AlphaFoldDB" id="A0A0P1FEE8"/>
<evidence type="ECO:0000313" key="1">
    <source>
        <dbReference type="EMBL" id="CUH53336.1"/>
    </source>
</evidence>
<dbReference type="PROSITE" id="PS51257">
    <property type="entry name" value="PROKAR_LIPOPROTEIN"/>
    <property type="match status" value="1"/>
</dbReference>
<protein>
    <recommendedName>
        <fullName evidence="3">Plant Basic Secretory Protein</fullName>
    </recommendedName>
</protein>
<sequence>MRIWPFVLSLALISCGRSLTEGEKAFIADVQGETLNTTPIRISQNAPLGVATFTYQKRPRLACRERINPEPKEKTITASAAGVVLFNKLFTSEGWSLPDYLPEYPEKLHMSAALFFAHEMTHVWQWQHRDVTGYTPWQAAQEHKRGVDPYQFEESSAETFLDYGYEQQAAVVEEYLCCALLDPEAPRTNRLRNLLDDHFPVDDLPQVQAVTLPWDGVKIEGICR</sequence>
<dbReference type="OrthoDB" id="8686772at2"/>
<keyword evidence="2" id="KW-1185">Reference proteome</keyword>
<organism evidence="1 2">
    <name type="scientific">Shimia marina</name>
    <dbReference type="NCBI Taxonomy" id="321267"/>
    <lineage>
        <taxon>Bacteria</taxon>
        <taxon>Pseudomonadati</taxon>
        <taxon>Pseudomonadota</taxon>
        <taxon>Alphaproteobacteria</taxon>
        <taxon>Rhodobacterales</taxon>
        <taxon>Roseobacteraceae</taxon>
    </lineage>
</organism>
<dbReference type="EMBL" id="CYPW01000027">
    <property type="protein sequence ID" value="CUH53336.1"/>
    <property type="molecule type" value="Genomic_DNA"/>
</dbReference>
<evidence type="ECO:0008006" key="3">
    <source>
        <dbReference type="Google" id="ProtNLM"/>
    </source>
</evidence>